<dbReference type="AlphaFoldDB" id="A0A199UYT5"/>
<feature type="region of interest" description="Disordered" evidence="1">
    <location>
        <begin position="169"/>
        <end position="205"/>
    </location>
</feature>
<evidence type="ECO:0000256" key="1">
    <source>
        <dbReference type="SAM" id="MobiDB-lite"/>
    </source>
</evidence>
<protein>
    <recommendedName>
        <fullName evidence="2">Pectinesterase inhibitor domain-containing protein</fullName>
    </recommendedName>
</protein>
<feature type="domain" description="Pectinesterase inhibitor" evidence="2">
    <location>
        <begin position="141"/>
        <end position="254"/>
    </location>
</feature>
<dbReference type="InterPro" id="IPR035513">
    <property type="entry name" value="Invertase/methylesterase_inhib"/>
</dbReference>
<organism evidence="3 4">
    <name type="scientific">Ananas comosus</name>
    <name type="common">Pineapple</name>
    <name type="synonym">Ananas ananas</name>
    <dbReference type="NCBI Taxonomy" id="4615"/>
    <lineage>
        <taxon>Eukaryota</taxon>
        <taxon>Viridiplantae</taxon>
        <taxon>Streptophyta</taxon>
        <taxon>Embryophyta</taxon>
        <taxon>Tracheophyta</taxon>
        <taxon>Spermatophyta</taxon>
        <taxon>Magnoliopsida</taxon>
        <taxon>Liliopsida</taxon>
        <taxon>Poales</taxon>
        <taxon>Bromeliaceae</taxon>
        <taxon>Bromelioideae</taxon>
        <taxon>Ananas</taxon>
    </lineage>
</organism>
<dbReference type="EMBL" id="LSRQ01004238">
    <property type="protein sequence ID" value="OAY69781.1"/>
    <property type="molecule type" value="Genomic_DNA"/>
</dbReference>
<feature type="compositionally biased region" description="Basic and acidic residues" evidence="1">
    <location>
        <begin position="19"/>
        <end position="30"/>
    </location>
</feature>
<gene>
    <name evidence="3" type="ORF">ACMD2_25554</name>
</gene>
<reference evidence="3 4" key="1">
    <citation type="journal article" date="2016" name="DNA Res.">
        <title>The draft genome of MD-2 pineapple using hybrid error correction of long reads.</title>
        <authorList>
            <person name="Redwan R.M."/>
            <person name="Saidin A."/>
            <person name="Kumar S.V."/>
        </authorList>
    </citation>
    <scope>NUCLEOTIDE SEQUENCE [LARGE SCALE GENOMIC DNA]</scope>
    <source>
        <strain evidence="4">cv. MD2</strain>
        <tissue evidence="3">Leaf</tissue>
    </source>
</reference>
<dbReference type="InterPro" id="IPR006501">
    <property type="entry name" value="Pectinesterase_inhib_dom"/>
</dbReference>
<feature type="compositionally biased region" description="Low complexity" evidence="1">
    <location>
        <begin position="73"/>
        <end position="85"/>
    </location>
</feature>
<comment type="caution">
    <text evidence="3">The sequence shown here is derived from an EMBL/GenBank/DDBJ whole genome shotgun (WGS) entry which is preliminary data.</text>
</comment>
<accession>A0A199UYT5</accession>
<dbReference type="Gene3D" id="1.20.140.40">
    <property type="entry name" value="Invertase/pectin methylesterase inhibitor family protein"/>
    <property type="match status" value="1"/>
</dbReference>
<feature type="compositionally biased region" description="Basic residues" evidence="1">
    <location>
        <begin position="268"/>
        <end position="278"/>
    </location>
</feature>
<dbReference type="GO" id="GO:0004857">
    <property type="term" value="F:enzyme inhibitor activity"/>
    <property type="evidence" value="ECO:0007669"/>
    <property type="project" value="InterPro"/>
</dbReference>
<dbReference type="Pfam" id="PF04043">
    <property type="entry name" value="PMEI"/>
    <property type="match status" value="1"/>
</dbReference>
<sequence>MRENEVLTGGEEGVASPGEGKEVWRGTGGREEEEDEEEEEDGMRRRRSMFLGRAEGPRERGKGTSWAHSGQRSASAASVPAPEAARGGGGSAARHASHTEWPHARTRGTTAPAPPPKEEEAPPPPPPPSPPREKLLPRRRPPQPRELARFTLAVSADRACSAVARLAAIPRSGSGSGPVRDCPENMADSPSPAPPSSGFGSGPVHDCLENMADSIDRLRDNAAELARTGCFGSPVVALTDETTCLDGVAQAGGGKAKLDPAARAAPRGARRRPGHQQRPRPPQPRRPATVIIKTMHASTPASLRFSF</sequence>
<evidence type="ECO:0000259" key="2">
    <source>
        <dbReference type="Pfam" id="PF04043"/>
    </source>
</evidence>
<evidence type="ECO:0000313" key="4">
    <source>
        <dbReference type="Proteomes" id="UP000092600"/>
    </source>
</evidence>
<feature type="compositionally biased region" description="Acidic residues" evidence="1">
    <location>
        <begin position="31"/>
        <end position="41"/>
    </location>
</feature>
<dbReference type="Proteomes" id="UP000092600">
    <property type="component" value="Unassembled WGS sequence"/>
</dbReference>
<proteinExistence type="predicted"/>
<evidence type="ECO:0000313" key="3">
    <source>
        <dbReference type="EMBL" id="OAY69781.1"/>
    </source>
</evidence>
<feature type="region of interest" description="Disordered" evidence="1">
    <location>
        <begin position="251"/>
        <end position="291"/>
    </location>
</feature>
<name>A0A199UYT5_ANACO</name>
<feature type="region of interest" description="Disordered" evidence="1">
    <location>
        <begin position="1"/>
        <end position="148"/>
    </location>
</feature>